<dbReference type="SMART" id="SM00939">
    <property type="entry name" value="PepX_C"/>
    <property type="match status" value="1"/>
</dbReference>
<dbReference type="InterPro" id="IPR005674">
    <property type="entry name" value="CocE/Ser_esterase"/>
</dbReference>
<dbReference type="Gene3D" id="2.60.120.260">
    <property type="entry name" value="Galactose-binding domain-like"/>
    <property type="match status" value="1"/>
</dbReference>
<dbReference type="InterPro" id="IPR000383">
    <property type="entry name" value="Xaa-Pro-like_dom"/>
</dbReference>
<feature type="region of interest" description="Disordered" evidence="2">
    <location>
        <begin position="412"/>
        <end position="435"/>
    </location>
</feature>
<dbReference type="Gene3D" id="3.40.50.1820">
    <property type="entry name" value="alpha/beta hydrolase"/>
    <property type="match status" value="1"/>
</dbReference>
<dbReference type="GO" id="GO:0008239">
    <property type="term" value="F:dipeptidyl-peptidase activity"/>
    <property type="evidence" value="ECO:0007669"/>
    <property type="project" value="InterPro"/>
</dbReference>
<dbReference type="InterPro" id="IPR008979">
    <property type="entry name" value="Galactose-bd-like_sf"/>
</dbReference>
<name>A0A370GFC8_9NOCA</name>
<dbReference type="Pfam" id="PF08530">
    <property type="entry name" value="PepX_C"/>
    <property type="match status" value="1"/>
</dbReference>
<evidence type="ECO:0000259" key="3">
    <source>
        <dbReference type="SMART" id="SM00939"/>
    </source>
</evidence>
<dbReference type="NCBIfam" id="TIGR00976">
    <property type="entry name" value="CocE_NonD"/>
    <property type="match status" value="1"/>
</dbReference>
<accession>A0A370GFC8</accession>
<feature type="domain" description="Xaa-Pro dipeptidyl-peptidase C-terminal" evidence="3">
    <location>
        <begin position="357"/>
        <end position="625"/>
    </location>
</feature>
<reference evidence="4 5" key="1">
    <citation type="submission" date="2018-07" db="EMBL/GenBank/DDBJ databases">
        <title>Genomic Encyclopedia of Type Strains, Phase IV (KMG-IV): sequencing the most valuable type-strain genomes for metagenomic binning, comparative biology and taxonomic classification.</title>
        <authorList>
            <person name="Goeker M."/>
        </authorList>
    </citation>
    <scope>NUCLEOTIDE SEQUENCE [LARGE SCALE GENOMIC DNA]</scope>
    <source>
        <strain evidence="4 5">DSM 44952</strain>
    </source>
</reference>
<dbReference type="Proteomes" id="UP000255355">
    <property type="component" value="Unassembled WGS sequence"/>
</dbReference>
<keyword evidence="1" id="KW-0378">Hydrolase</keyword>
<dbReference type="SUPFAM" id="SSF49785">
    <property type="entry name" value="Galactose-binding domain-like"/>
    <property type="match status" value="1"/>
</dbReference>
<sequence>MAAPLSATEALPPDARFDIGPTRFPAVHADTTVAIPMSDGAVLCADLIRPAHRRSAPVPDALPVVVNFTPYNRIGNRVGAAIAGPARRAGRRVRPSDRRRFRGRDLVRTTAGGVLDVWATNRTLVSRGYAVLIVDVRGTGSSTGNWDFFSPREHRDYDEVLAWIREQPWCNGHLALTGISYGGIAALIAAGRRPEGLDAVFAIVAGEDPVRELGLTGGVPTAAMALWMAAVNAGKWLPSPRGMVRNRVAGRYLLDRCREPISWLGRARRIAFTDGHPDAYLNDQWARRLPALEDITAATWIHGAWHDVYNSSNFRMYDRVGVAAGAKQLVVDDGYHISVGSGFGDPGNPQALDELQCAWFDRWLRDSDTGIERYGPITLRRQGGGGWVSGPRFPDRTTATVRRLYLAAESSGAAGHSGADGSLRPGSPGAAARLPLPSGRRVVASNNTAIMSLGAATLLGRRFASDDRRAEAAAVTFTTEPLTADAVLSGPLNLHLRVRAEGTEAFWSVTITDVEPSGVSAPLTRGALLSSLRAIDDSVSTYVDGELLSPRRTLRVETARPVVPGEPYDLDIEINPTEALLRAGHRLRIAVAPGSFPRHYLPPALKRRIGAQSVVIDPAWPSYLTFLASGPLGRPPS</sequence>
<dbReference type="InterPro" id="IPR050585">
    <property type="entry name" value="Xaa-Pro_dipeptidyl-ppase/CocE"/>
</dbReference>
<organism evidence="4 5">
    <name type="scientific">Nocardia mexicana</name>
    <dbReference type="NCBI Taxonomy" id="279262"/>
    <lineage>
        <taxon>Bacteria</taxon>
        <taxon>Bacillati</taxon>
        <taxon>Actinomycetota</taxon>
        <taxon>Actinomycetes</taxon>
        <taxon>Mycobacteriales</taxon>
        <taxon>Nocardiaceae</taxon>
        <taxon>Nocardia</taxon>
    </lineage>
</organism>
<dbReference type="AlphaFoldDB" id="A0A370GFC8"/>
<comment type="caution">
    <text evidence="4">The sequence shown here is derived from an EMBL/GenBank/DDBJ whole genome shotgun (WGS) entry which is preliminary data.</text>
</comment>
<keyword evidence="5" id="KW-1185">Reference proteome</keyword>
<dbReference type="Pfam" id="PF02129">
    <property type="entry name" value="Peptidase_S15"/>
    <property type="match status" value="1"/>
</dbReference>
<dbReference type="PANTHER" id="PTHR43056:SF10">
    <property type="entry name" value="COCE_NOND FAMILY, PUTATIVE (AFU_ORTHOLOGUE AFUA_7G00600)-RELATED"/>
    <property type="match status" value="1"/>
</dbReference>
<dbReference type="EMBL" id="QQAZ01000026">
    <property type="protein sequence ID" value="RDI42508.1"/>
    <property type="molecule type" value="Genomic_DNA"/>
</dbReference>
<evidence type="ECO:0000313" key="4">
    <source>
        <dbReference type="EMBL" id="RDI42508.1"/>
    </source>
</evidence>
<evidence type="ECO:0000256" key="2">
    <source>
        <dbReference type="SAM" id="MobiDB-lite"/>
    </source>
</evidence>
<dbReference type="PANTHER" id="PTHR43056">
    <property type="entry name" value="PEPTIDASE S9 PROLYL OLIGOPEPTIDASE"/>
    <property type="match status" value="1"/>
</dbReference>
<evidence type="ECO:0000256" key="1">
    <source>
        <dbReference type="ARBA" id="ARBA00022801"/>
    </source>
</evidence>
<dbReference type="InterPro" id="IPR029058">
    <property type="entry name" value="AB_hydrolase_fold"/>
</dbReference>
<dbReference type="OrthoDB" id="5240615at2"/>
<protein>
    <recommendedName>
        <fullName evidence="3">Xaa-Pro dipeptidyl-peptidase C-terminal domain-containing protein</fullName>
    </recommendedName>
</protein>
<dbReference type="RefSeq" id="WP_114699893.1">
    <property type="nucleotide sequence ID" value="NZ_QQAZ01000026.1"/>
</dbReference>
<gene>
    <name evidence="4" type="ORF">DFR68_12646</name>
</gene>
<evidence type="ECO:0000313" key="5">
    <source>
        <dbReference type="Proteomes" id="UP000255355"/>
    </source>
</evidence>
<dbReference type="InterPro" id="IPR013736">
    <property type="entry name" value="Xaa-Pro_dipept_C"/>
</dbReference>
<feature type="compositionally biased region" description="Low complexity" evidence="2">
    <location>
        <begin position="412"/>
        <end position="422"/>
    </location>
</feature>
<dbReference type="SUPFAM" id="SSF53474">
    <property type="entry name" value="alpha/beta-Hydrolases"/>
    <property type="match status" value="1"/>
</dbReference>
<proteinExistence type="predicted"/>